<keyword evidence="4" id="KW-1185">Reference proteome</keyword>
<evidence type="ECO:0000259" key="2">
    <source>
        <dbReference type="Pfam" id="PF13962"/>
    </source>
</evidence>
<sequence length="324" mass="35974">MCATVINKRSHAIAWDVLGSALAIAATHGIYELIEECIHHYPGLIYYNEGGFFLFLVAITERQEKVYSFLYQISGHKVFLGIDRINGDNALHLAGKLAPSHRLNKVTGAALQMQRELQWFKEVEKFVEPSYKEALNNDYKTPRMVFTSEHTKLLKEAQLWVKDTSSSATVVAALLVTMAFAAIFTAPGGNNDGGKPLFLNESVFMLFAISDAIALFSSSTSVLVFLSVLNSRFAEEDFLYALPKRLTIGLISLFISLASTMVAFSATLALVLRDKIQWIAAPVTILAAVPVTLFLLLQYPLLVELVRSTYGRGIFYKQSNLLLH</sequence>
<keyword evidence="1" id="KW-1133">Transmembrane helix</keyword>
<feature type="transmembrane region" description="Helical" evidence="1">
    <location>
        <begin position="204"/>
        <end position="229"/>
    </location>
</feature>
<dbReference type="GO" id="GO:0016020">
    <property type="term" value="C:membrane"/>
    <property type="evidence" value="ECO:0007669"/>
    <property type="project" value="TreeGrafter"/>
</dbReference>
<protein>
    <recommendedName>
        <fullName evidence="2">PGG domain-containing protein</fullName>
    </recommendedName>
</protein>
<evidence type="ECO:0000313" key="3">
    <source>
        <dbReference type="EMBL" id="WOH04427.1"/>
    </source>
</evidence>
<dbReference type="AlphaFoldDB" id="A0AAF0XCD6"/>
<dbReference type="InterPro" id="IPR026961">
    <property type="entry name" value="PGG_dom"/>
</dbReference>
<feature type="transmembrane region" description="Helical" evidence="1">
    <location>
        <begin position="250"/>
        <end position="272"/>
    </location>
</feature>
<reference evidence="3" key="2">
    <citation type="submission" date="2022-03" db="EMBL/GenBank/DDBJ databases">
        <title>Draft title - Genomic analysis of global carrot germplasm unveils the trajectory of domestication and the origin of high carotenoid orange carrot.</title>
        <authorList>
            <person name="Iorizzo M."/>
            <person name="Ellison S."/>
            <person name="Senalik D."/>
            <person name="Macko-Podgorni A."/>
            <person name="Grzebelus D."/>
            <person name="Bostan H."/>
            <person name="Rolling W."/>
            <person name="Curaba J."/>
            <person name="Simon P."/>
        </authorList>
    </citation>
    <scope>NUCLEOTIDE SEQUENCE</scope>
    <source>
        <tissue evidence="3">Leaf</tissue>
    </source>
</reference>
<keyword evidence="1" id="KW-0472">Membrane</keyword>
<feature type="transmembrane region" description="Helical" evidence="1">
    <location>
        <begin position="278"/>
        <end position="297"/>
    </location>
</feature>
<gene>
    <name evidence="3" type="ORF">DCAR_0623836</name>
</gene>
<feature type="transmembrane region" description="Helical" evidence="1">
    <location>
        <begin position="165"/>
        <end position="184"/>
    </location>
</feature>
<feature type="transmembrane region" description="Helical" evidence="1">
    <location>
        <begin position="43"/>
        <end position="60"/>
    </location>
</feature>
<evidence type="ECO:0000313" key="4">
    <source>
        <dbReference type="Proteomes" id="UP000077755"/>
    </source>
</evidence>
<evidence type="ECO:0000256" key="1">
    <source>
        <dbReference type="SAM" id="Phobius"/>
    </source>
</evidence>
<dbReference type="PANTHER" id="PTHR24177:SF304">
    <property type="entry name" value="ANKYRIN REPEAT-CONTAINING DOMAIN, PGG DOMAIN PROTEIN-RELATED"/>
    <property type="match status" value="1"/>
</dbReference>
<dbReference type="EMBL" id="CP093348">
    <property type="protein sequence ID" value="WOH04427.1"/>
    <property type="molecule type" value="Genomic_DNA"/>
</dbReference>
<dbReference type="Proteomes" id="UP000077755">
    <property type="component" value="Chromosome 6"/>
</dbReference>
<accession>A0AAF0XCD6</accession>
<organism evidence="3 4">
    <name type="scientific">Daucus carota subsp. sativus</name>
    <name type="common">Carrot</name>
    <dbReference type="NCBI Taxonomy" id="79200"/>
    <lineage>
        <taxon>Eukaryota</taxon>
        <taxon>Viridiplantae</taxon>
        <taxon>Streptophyta</taxon>
        <taxon>Embryophyta</taxon>
        <taxon>Tracheophyta</taxon>
        <taxon>Spermatophyta</taxon>
        <taxon>Magnoliopsida</taxon>
        <taxon>eudicotyledons</taxon>
        <taxon>Gunneridae</taxon>
        <taxon>Pentapetalae</taxon>
        <taxon>asterids</taxon>
        <taxon>campanulids</taxon>
        <taxon>Apiales</taxon>
        <taxon>Apiaceae</taxon>
        <taxon>Apioideae</taxon>
        <taxon>Scandiceae</taxon>
        <taxon>Daucinae</taxon>
        <taxon>Daucus</taxon>
        <taxon>Daucus sect. Daucus</taxon>
    </lineage>
</organism>
<dbReference type="PANTHER" id="PTHR24177">
    <property type="entry name" value="CASKIN"/>
    <property type="match status" value="1"/>
</dbReference>
<feature type="domain" description="PGG" evidence="2">
    <location>
        <begin position="160"/>
        <end position="270"/>
    </location>
</feature>
<feature type="transmembrane region" description="Helical" evidence="1">
    <location>
        <begin position="12"/>
        <end position="31"/>
    </location>
</feature>
<keyword evidence="1" id="KW-0812">Transmembrane</keyword>
<dbReference type="Pfam" id="PF13962">
    <property type="entry name" value="PGG"/>
    <property type="match status" value="1"/>
</dbReference>
<name>A0AAF0XCD6_DAUCS</name>
<reference evidence="3" key="1">
    <citation type="journal article" date="2016" name="Nat. Genet.">
        <title>A high-quality carrot genome assembly provides new insights into carotenoid accumulation and asterid genome evolution.</title>
        <authorList>
            <person name="Iorizzo M."/>
            <person name="Ellison S."/>
            <person name="Senalik D."/>
            <person name="Zeng P."/>
            <person name="Satapoomin P."/>
            <person name="Huang J."/>
            <person name="Bowman M."/>
            <person name="Iovene M."/>
            <person name="Sanseverino W."/>
            <person name="Cavagnaro P."/>
            <person name="Yildiz M."/>
            <person name="Macko-Podgorni A."/>
            <person name="Moranska E."/>
            <person name="Grzebelus E."/>
            <person name="Grzebelus D."/>
            <person name="Ashrafi H."/>
            <person name="Zheng Z."/>
            <person name="Cheng S."/>
            <person name="Spooner D."/>
            <person name="Van Deynze A."/>
            <person name="Simon P."/>
        </authorList>
    </citation>
    <scope>NUCLEOTIDE SEQUENCE</scope>
    <source>
        <tissue evidence="3">Leaf</tissue>
    </source>
</reference>
<proteinExistence type="predicted"/>